<dbReference type="GO" id="GO:0005524">
    <property type="term" value="F:ATP binding"/>
    <property type="evidence" value="ECO:0007669"/>
    <property type="project" value="UniProtKB-UniRule"/>
</dbReference>
<keyword evidence="11" id="KW-1185">Reference proteome</keyword>
<dbReference type="InterPro" id="IPR027417">
    <property type="entry name" value="P-loop_NTPase"/>
</dbReference>
<dbReference type="SUPFAM" id="SSF52540">
    <property type="entry name" value="P-loop containing nucleoside triphosphate hydrolases"/>
    <property type="match status" value="1"/>
</dbReference>
<feature type="site" description="Increases nucleophilicity of active site Cys" evidence="7">
    <location>
        <position position="445"/>
    </location>
</feature>
<keyword evidence="5 7" id="KW-0460">Magnesium</keyword>
<dbReference type="Gene3D" id="3.40.50.880">
    <property type="match status" value="1"/>
</dbReference>
<comment type="miscellaneous">
    <text evidence="7">The a and c carboxylates of hydrogenobyrinate are activated for nucleophilic attack via formation of a phosphorylated intermediate by ATP. CobB catalyzes first the amidation of the c-carboxylate, and then that of the a-carboxylate.</text>
</comment>
<dbReference type="PROSITE" id="PS51274">
    <property type="entry name" value="GATASE_COBBQ"/>
    <property type="match status" value="1"/>
</dbReference>
<evidence type="ECO:0000256" key="4">
    <source>
        <dbReference type="ARBA" id="ARBA00022840"/>
    </source>
</evidence>
<evidence type="ECO:0000313" key="11">
    <source>
        <dbReference type="Proteomes" id="UP000316298"/>
    </source>
</evidence>
<dbReference type="PANTHER" id="PTHR43873">
    <property type="entry name" value="COBYRINATE A,C-DIAMIDE SYNTHASE"/>
    <property type="match status" value="1"/>
</dbReference>
<comment type="function">
    <text evidence="7">Catalyzes the ATP-dependent amidation of the two carboxylate groups at positions a and c of hydrogenobyrinate, using either L-glutamine or ammonia as the nitrogen source.</text>
</comment>
<dbReference type="Proteomes" id="UP000316298">
    <property type="component" value="Unassembled WGS sequence"/>
</dbReference>
<evidence type="ECO:0000259" key="8">
    <source>
        <dbReference type="Pfam" id="PF01656"/>
    </source>
</evidence>
<gene>
    <name evidence="7" type="primary">cobB</name>
    <name evidence="10" type="ORF">FB475_6748</name>
</gene>
<feature type="domain" description="CobB/CobQ-like glutamine amidotransferase" evidence="9">
    <location>
        <begin position="273"/>
        <end position="450"/>
    </location>
</feature>
<evidence type="ECO:0000256" key="3">
    <source>
        <dbReference type="ARBA" id="ARBA00022741"/>
    </source>
</evidence>
<keyword evidence="6 7" id="KW-0315">Glutamine amidotransferase</keyword>
<comment type="catalytic activity">
    <reaction evidence="7">
        <text>hydrogenobyrinate + 2 L-glutamine + 2 ATP + 2 H2O = hydrogenobyrinate a,c-diamide + 2 L-glutamate + 2 ADP + 2 phosphate + 2 H(+)</text>
        <dbReference type="Rhea" id="RHEA:12544"/>
        <dbReference type="ChEBI" id="CHEBI:15377"/>
        <dbReference type="ChEBI" id="CHEBI:15378"/>
        <dbReference type="ChEBI" id="CHEBI:29985"/>
        <dbReference type="ChEBI" id="CHEBI:30616"/>
        <dbReference type="ChEBI" id="CHEBI:43474"/>
        <dbReference type="ChEBI" id="CHEBI:58359"/>
        <dbReference type="ChEBI" id="CHEBI:77873"/>
        <dbReference type="ChEBI" id="CHEBI:77874"/>
        <dbReference type="ChEBI" id="CHEBI:456216"/>
        <dbReference type="EC" id="6.3.5.9"/>
    </reaction>
</comment>
<accession>A0A542D9L0</accession>
<dbReference type="Pfam" id="PF01656">
    <property type="entry name" value="CbiA"/>
    <property type="match status" value="1"/>
</dbReference>
<dbReference type="CDD" id="cd03130">
    <property type="entry name" value="GATase1_CobB"/>
    <property type="match status" value="1"/>
</dbReference>
<dbReference type="AlphaFoldDB" id="A0A542D9L0"/>
<evidence type="ECO:0000313" key="10">
    <source>
        <dbReference type="EMBL" id="TQI99761.1"/>
    </source>
</evidence>
<dbReference type="HAMAP" id="MF_00027">
    <property type="entry name" value="CobB_CbiA"/>
    <property type="match status" value="1"/>
</dbReference>
<feature type="active site" description="Nucleophile" evidence="7">
    <location>
        <position position="354"/>
    </location>
</feature>
<proteinExistence type="inferred from homology"/>
<organism evidence="10 11">
    <name type="scientific">Kribbella jejuensis</name>
    <dbReference type="NCBI Taxonomy" id="236068"/>
    <lineage>
        <taxon>Bacteria</taxon>
        <taxon>Bacillati</taxon>
        <taxon>Actinomycetota</taxon>
        <taxon>Actinomycetes</taxon>
        <taxon>Propionibacteriales</taxon>
        <taxon>Kribbellaceae</taxon>
        <taxon>Kribbella</taxon>
    </lineage>
</organism>
<dbReference type="InterPro" id="IPR011698">
    <property type="entry name" value="GATase_3"/>
</dbReference>
<sequence>MVTGGQTDGVAGGGGGVDRRLVPRVVVAAPASGAGKTTVAVGLMAALRRAGHVVAGFKVGPDYIDPGFHAVATGRPGRNLDPMLSGEDLVAPLFAHGSTGADLAVVEGVMGLYDGALGTDGFSSTAHVAKLLRAPVVLVVDASAAGRSVGAVVQGFVAYDTEVRIVGVILNKVGSDRHEAEVRAGVAPTGVPVLGVLRRDPRLTVPSRHLGLVPANEQRTQAEDAVAAAAELVRQGVDLEAVAAAAKSASPAEATPWNAIAEITRQGPARPVVAVAGGPVFSFQYAETVELLAAAGAEVVPFDPLADKLPAATAGLFLGGGFPELHAEGLSANVVLREQVASAVADGVPVVAECAGLLYLCRELDGHSMTGVIPATARMTSRLTLGYRTAVAATSSMFFDEGRRVRGHEFHRTAVEFDEDVQPAWHLPGGVEGVVLPNVHASYLHLHWTSMPDVPARFVAAAREYAG</sequence>
<dbReference type="Pfam" id="PF07685">
    <property type="entry name" value="GATase_3"/>
    <property type="match status" value="1"/>
</dbReference>
<evidence type="ECO:0000256" key="2">
    <source>
        <dbReference type="ARBA" id="ARBA00022598"/>
    </source>
</evidence>
<comment type="similarity">
    <text evidence="7">Belongs to the CobB/CbiA family.</text>
</comment>
<comment type="domain">
    <text evidence="7">Comprises of two domains. The C-terminal domain contains the binding site for glutamine and catalyzes the hydrolysis of this substrate to glutamate and ammonia. The N-terminal domain is anticipated to bind ATP and hydrogenobyrinate and catalyzes the ultimate synthesis of the diamide product. The ammonia produced via the glutaminase domain is probably translocated to the adjacent domain via a molecular tunnel, where it reacts with an activated intermediate.</text>
</comment>
<keyword evidence="3 7" id="KW-0547">Nucleotide-binding</keyword>
<dbReference type="InterPro" id="IPR004484">
    <property type="entry name" value="CbiA/CobB_synth"/>
</dbReference>
<dbReference type="NCBIfam" id="TIGR00379">
    <property type="entry name" value="cobB"/>
    <property type="match status" value="1"/>
</dbReference>
<dbReference type="GO" id="GO:0042242">
    <property type="term" value="F:cobyrinic acid a,c-diamide synthase activity"/>
    <property type="evidence" value="ECO:0007669"/>
    <property type="project" value="InterPro"/>
</dbReference>
<dbReference type="GO" id="GO:0009236">
    <property type="term" value="P:cobalamin biosynthetic process"/>
    <property type="evidence" value="ECO:0007669"/>
    <property type="project" value="UniProtKB-UniRule"/>
</dbReference>
<feature type="domain" description="CobQ/CobB/MinD/ParA nucleotide binding" evidence="8">
    <location>
        <begin position="25"/>
        <end position="210"/>
    </location>
</feature>
<dbReference type="UniPathway" id="UPA00148">
    <property type="reaction ID" value="UER00220"/>
</dbReference>
<dbReference type="GO" id="GO:0043802">
    <property type="term" value="F:hydrogenobyrinic acid a,c-diamide synthase (glutamine-hydrolysing) activity"/>
    <property type="evidence" value="ECO:0007669"/>
    <property type="project" value="UniProtKB-UniRule"/>
</dbReference>
<evidence type="ECO:0000256" key="7">
    <source>
        <dbReference type="HAMAP-Rule" id="MF_00027"/>
    </source>
</evidence>
<protein>
    <recommendedName>
        <fullName evidence="7">Hydrogenobyrinate a,c-diamide synthase</fullName>
        <ecNumber evidence="7">6.3.5.9</ecNumber>
    </recommendedName>
    <alternativeName>
        <fullName evidence="7">Hydrogenobyrinic acid a,c-diamide synthase</fullName>
    </alternativeName>
</protein>
<comment type="pathway">
    <text evidence="7">Cofactor biosynthesis; adenosylcobalamin biosynthesis; cob(II)yrinate a,c-diamide from precorrin-2 (aerobic route): step 9/10.</text>
</comment>
<dbReference type="Gene3D" id="3.40.50.300">
    <property type="entry name" value="P-loop containing nucleotide triphosphate hydrolases"/>
    <property type="match status" value="1"/>
</dbReference>
<dbReference type="EC" id="6.3.5.9" evidence="7"/>
<keyword evidence="2 7" id="KW-0436">Ligase</keyword>
<evidence type="ECO:0000256" key="6">
    <source>
        <dbReference type="ARBA" id="ARBA00022962"/>
    </source>
</evidence>
<dbReference type="InterPro" id="IPR002586">
    <property type="entry name" value="CobQ/CobB/MinD/ParA_Nub-bd_dom"/>
</dbReference>
<keyword evidence="7" id="KW-0169">Cobalamin biosynthesis</keyword>
<evidence type="ECO:0000256" key="1">
    <source>
        <dbReference type="ARBA" id="ARBA00001946"/>
    </source>
</evidence>
<dbReference type="CDD" id="cd05388">
    <property type="entry name" value="CobB_N"/>
    <property type="match status" value="1"/>
</dbReference>
<dbReference type="EMBL" id="VFMM01000004">
    <property type="protein sequence ID" value="TQI99761.1"/>
    <property type="molecule type" value="Genomic_DNA"/>
</dbReference>
<dbReference type="InterPro" id="IPR029062">
    <property type="entry name" value="Class_I_gatase-like"/>
</dbReference>
<dbReference type="SUPFAM" id="SSF52317">
    <property type="entry name" value="Class I glutamine amidotransferase-like"/>
    <property type="match status" value="1"/>
</dbReference>
<evidence type="ECO:0000259" key="9">
    <source>
        <dbReference type="Pfam" id="PF07685"/>
    </source>
</evidence>
<comment type="cofactor">
    <cofactor evidence="1 7">
        <name>Mg(2+)</name>
        <dbReference type="ChEBI" id="CHEBI:18420"/>
    </cofactor>
</comment>
<comment type="caution">
    <text evidence="10">The sequence shown here is derived from an EMBL/GenBank/DDBJ whole genome shotgun (WGS) entry which is preliminary data.</text>
</comment>
<dbReference type="PANTHER" id="PTHR43873:SF1">
    <property type="entry name" value="COBYRINATE A,C-DIAMIDE SYNTHASE"/>
    <property type="match status" value="1"/>
</dbReference>
<name>A0A542D9L0_9ACTN</name>
<reference evidence="10 11" key="1">
    <citation type="submission" date="2019-06" db="EMBL/GenBank/DDBJ databases">
        <title>Sequencing the genomes of 1000 actinobacteria strains.</title>
        <authorList>
            <person name="Klenk H.-P."/>
        </authorList>
    </citation>
    <scope>NUCLEOTIDE SEQUENCE [LARGE SCALE GENOMIC DNA]</scope>
    <source>
        <strain evidence="10 11">DSM 17305</strain>
    </source>
</reference>
<dbReference type="NCBIfam" id="NF002204">
    <property type="entry name" value="PRK01077.1"/>
    <property type="match status" value="1"/>
</dbReference>
<keyword evidence="4 7" id="KW-0067">ATP-binding</keyword>
<evidence type="ECO:0000256" key="5">
    <source>
        <dbReference type="ARBA" id="ARBA00022842"/>
    </source>
</evidence>